<evidence type="ECO:0000313" key="2">
    <source>
        <dbReference type="EMBL" id="SMX29924.1"/>
    </source>
</evidence>
<keyword evidence="1" id="KW-0472">Membrane</keyword>
<reference evidence="3" key="1">
    <citation type="submission" date="2017-05" db="EMBL/GenBank/DDBJ databases">
        <authorList>
            <person name="Rodrigo-Torres L."/>
            <person name="Arahal R. D."/>
            <person name="Lucena T."/>
        </authorList>
    </citation>
    <scope>NUCLEOTIDE SEQUENCE [LARGE SCALE GENOMIC DNA]</scope>
    <source>
        <strain evidence="3">CECT 8649</strain>
    </source>
</reference>
<organism evidence="2 3">
    <name type="scientific">Pelagimonas phthalicica</name>
    <dbReference type="NCBI Taxonomy" id="1037362"/>
    <lineage>
        <taxon>Bacteria</taxon>
        <taxon>Pseudomonadati</taxon>
        <taxon>Pseudomonadota</taxon>
        <taxon>Alphaproteobacteria</taxon>
        <taxon>Rhodobacterales</taxon>
        <taxon>Roseobacteraceae</taxon>
        <taxon>Pelagimonas</taxon>
    </lineage>
</organism>
<proteinExistence type="predicted"/>
<name>A0A238JI91_9RHOB</name>
<evidence type="ECO:0000313" key="3">
    <source>
        <dbReference type="Proteomes" id="UP000225972"/>
    </source>
</evidence>
<dbReference type="Proteomes" id="UP000225972">
    <property type="component" value="Unassembled WGS sequence"/>
</dbReference>
<evidence type="ECO:0000256" key="1">
    <source>
        <dbReference type="SAM" id="Phobius"/>
    </source>
</evidence>
<keyword evidence="1" id="KW-0812">Transmembrane</keyword>
<sequence>MPGFARKFGRMMITFLALVTFAATMYLILGNLPMVARDTYDALAATTQRAQAQGQLKPRLAFAALWVLIFALSCF</sequence>
<dbReference type="EMBL" id="FXXP01000003">
    <property type="protein sequence ID" value="SMX29924.1"/>
    <property type="molecule type" value="Genomic_DNA"/>
</dbReference>
<feature type="transmembrane region" description="Helical" evidence="1">
    <location>
        <begin position="12"/>
        <end position="36"/>
    </location>
</feature>
<protein>
    <submittedName>
        <fullName evidence="2">Uncharacterized protein</fullName>
    </submittedName>
</protein>
<gene>
    <name evidence="2" type="ORF">TRP8649_04064</name>
</gene>
<keyword evidence="3" id="KW-1185">Reference proteome</keyword>
<keyword evidence="1" id="KW-1133">Transmembrane helix</keyword>
<dbReference type="AlphaFoldDB" id="A0A238JI91"/>
<accession>A0A238JI91</accession>